<dbReference type="EMBL" id="CAUJNA010000875">
    <property type="protein sequence ID" value="CAJ1382135.1"/>
    <property type="molecule type" value="Genomic_DNA"/>
</dbReference>
<dbReference type="PROSITE" id="PS51059">
    <property type="entry name" value="PARP_CATALYTIC"/>
    <property type="match status" value="1"/>
</dbReference>
<evidence type="ECO:0000256" key="1">
    <source>
        <dbReference type="ARBA" id="ARBA00004141"/>
    </source>
</evidence>
<dbReference type="GO" id="GO:0003950">
    <property type="term" value="F:NAD+ poly-ADP-ribosyltransferase activity"/>
    <property type="evidence" value="ECO:0007669"/>
    <property type="project" value="UniProtKB-UniRule"/>
</dbReference>
<protein>
    <recommendedName>
        <fullName evidence="6">Poly [ADP-ribose] polymerase</fullName>
        <shortName evidence="6">PARP</shortName>
        <ecNumber evidence="6">2.4.2.-</ecNumber>
    </recommendedName>
</protein>
<keyword evidence="6" id="KW-0328">Glycosyltransferase</keyword>
<dbReference type="InterPro" id="IPR012317">
    <property type="entry name" value="Poly(ADP-ribose)pol_cat_dom"/>
</dbReference>
<name>A0AA36I8N1_9DINO</name>
<dbReference type="EC" id="2.4.2.-" evidence="6"/>
<evidence type="ECO:0000313" key="8">
    <source>
        <dbReference type="EMBL" id="CAJ1382135.1"/>
    </source>
</evidence>
<keyword evidence="6" id="KW-0808">Transferase</keyword>
<dbReference type="PANTHER" id="PTHR45740">
    <property type="entry name" value="POLY [ADP-RIBOSE] POLYMERASE"/>
    <property type="match status" value="1"/>
</dbReference>
<dbReference type="GO" id="GO:1990404">
    <property type="term" value="F:NAD+-protein mono-ADP-ribosyltransferase activity"/>
    <property type="evidence" value="ECO:0007669"/>
    <property type="project" value="TreeGrafter"/>
</dbReference>
<dbReference type="InterPro" id="IPR009311">
    <property type="entry name" value="IFI6/IFI27-like"/>
</dbReference>
<reference evidence="8" key="1">
    <citation type="submission" date="2023-08" db="EMBL/GenBank/DDBJ databases">
        <authorList>
            <person name="Chen Y."/>
            <person name="Shah S."/>
            <person name="Dougan E. K."/>
            <person name="Thang M."/>
            <person name="Chan C."/>
        </authorList>
    </citation>
    <scope>NUCLEOTIDE SEQUENCE</scope>
</reference>
<keyword evidence="5" id="KW-0472">Membrane</keyword>
<dbReference type="InterPro" id="IPR038213">
    <property type="entry name" value="IFI6/IFI27-like_sf"/>
</dbReference>
<dbReference type="Pfam" id="PF06140">
    <property type="entry name" value="Ifi-6-16"/>
    <property type="match status" value="1"/>
</dbReference>
<comment type="caution">
    <text evidence="8">The sequence shown here is derived from an EMBL/GenBank/DDBJ whole genome shotgun (WGS) entry which is preliminary data.</text>
</comment>
<dbReference type="PANTHER" id="PTHR45740:SF2">
    <property type="entry name" value="POLY [ADP-RIBOSE] POLYMERASE"/>
    <property type="match status" value="1"/>
</dbReference>
<comment type="subcellular location">
    <subcellularLocation>
        <location evidence="1">Membrane</location>
        <topology evidence="1">Multi-pass membrane protein</topology>
    </subcellularLocation>
</comment>
<organism evidence="8 9">
    <name type="scientific">Effrenium voratum</name>
    <dbReference type="NCBI Taxonomy" id="2562239"/>
    <lineage>
        <taxon>Eukaryota</taxon>
        <taxon>Sar</taxon>
        <taxon>Alveolata</taxon>
        <taxon>Dinophyceae</taxon>
        <taxon>Suessiales</taxon>
        <taxon>Symbiodiniaceae</taxon>
        <taxon>Effrenium</taxon>
    </lineage>
</organism>
<sequence length="363" mass="40204">MDTVIALHASALRLDRVSCDQLLQRGVELAHHLGYSAAGIKRGTLAARGMGIESRAFGGGVPSMRHGGITASLQSVGASGFIKPEAREAIAEQMRRLGMISDRGYLADGGHGQPLVVVEVPSYFASPTPDIPLLMSDYREGGYNHRKAEEMLNESRGFDGRHSIPCDCSMEDDTVFVVHRLHRLENRPVFERFKAYEAQVAEKRRQEQLDPVDMHPWLARLADKNDLSRVANTVYLLHGTDKGNLASICQQGLKSSLSLAKGHLWYGKGLYFTPQSCKAWQYGAVRGCVLLCRVVLGRVQVLEDKCPQRLFPSSEFDSAMAMKGVTRHDGRHDALQVHDEYIIYHDAACYPEFVLEVSVNGPV</sequence>
<dbReference type="Pfam" id="PF00644">
    <property type="entry name" value="PARP"/>
    <property type="match status" value="1"/>
</dbReference>
<keyword evidence="4" id="KW-1133">Transmembrane helix</keyword>
<evidence type="ECO:0000256" key="2">
    <source>
        <dbReference type="ARBA" id="ARBA00007262"/>
    </source>
</evidence>
<dbReference type="AlphaFoldDB" id="A0AA36I8N1"/>
<evidence type="ECO:0000256" key="4">
    <source>
        <dbReference type="ARBA" id="ARBA00022989"/>
    </source>
</evidence>
<evidence type="ECO:0000256" key="6">
    <source>
        <dbReference type="RuleBase" id="RU362114"/>
    </source>
</evidence>
<dbReference type="InterPro" id="IPR051712">
    <property type="entry name" value="ARTD-AVP"/>
</dbReference>
<keyword evidence="6" id="KW-0520">NAD</keyword>
<proteinExistence type="inferred from homology"/>
<keyword evidence="9" id="KW-1185">Reference proteome</keyword>
<gene>
    <name evidence="8" type="ORF">EVOR1521_LOCUS9587</name>
</gene>
<keyword evidence="3" id="KW-0812">Transmembrane</keyword>
<evidence type="ECO:0000256" key="3">
    <source>
        <dbReference type="ARBA" id="ARBA00022692"/>
    </source>
</evidence>
<evidence type="ECO:0000259" key="7">
    <source>
        <dbReference type="PROSITE" id="PS51059"/>
    </source>
</evidence>
<comment type="similarity">
    <text evidence="2">Belongs to the IFI6/IFI27 family.</text>
</comment>
<accession>A0AA36I8N1</accession>
<dbReference type="Gene3D" id="6.10.110.10">
    <property type="match status" value="1"/>
</dbReference>
<dbReference type="Gene3D" id="3.90.228.10">
    <property type="match status" value="1"/>
</dbReference>
<dbReference type="GO" id="GO:0016020">
    <property type="term" value="C:membrane"/>
    <property type="evidence" value="ECO:0007669"/>
    <property type="project" value="UniProtKB-SubCell"/>
</dbReference>
<dbReference type="SUPFAM" id="SSF56399">
    <property type="entry name" value="ADP-ribosylation"/>
    <property type="match status" value="1"/>
</dbReference>
<evidence type="ECO:0000256" key="5">
    <source>
        <dbReference type="ARBA" id="ARBA00023136"/>
    </source>
</evidence>
<dbReference type="GO" id="GO:0005634">
    <property type="term" value="C:nucleus"/>
    <property type="evidence" value="ECO:0007669"/>
    <property type="project" value="TreeGrafter"/>
</dbReference>
<dbReference type="Proteomes" id="UP001178507">
    <property type="component" value="Unassembled WGS sequence"/>
</dbReference>
<evidence type="ECO:0000313" key="9">
    <source>
        <dbReference type="Proteomes" id="UP001178507"/>
    </source>
</evidence>
<feature type="domain" description="PARP catalytic" evidence="7">
    <location>
        <begin position="132"/>
        <end position="363"/>
    </location>
</feature>